<reference evidence="1" key="1">
    <citation type="submission" date="2025-08" db="UniProtKB">
        <authorList>
            <consortium name="Ensembl"/>
        </authorList>
    </citation>
    <scope>IDENTIFICATION</scope>
</reference>
<dbReference type="STRING" id="8078.ENSFHEP00000027913"/>
<organism evidence="1 2">
    <name type="scientific">Fundulus heteroclitus</name>
    <name type="common">Killifish</name>
    <name type="synonym">Mummichog</name>
    <dbReference type="NCBI Taxonomy" id="8078"/>
    <lineage>
        <taxon>Eukaryota</taxon>
        <taxon>Metazoa</taxon>
        <taxon>Chordata</taxon>
        <taxon>Craniata</taxon>
        <taxon>Vertebrata</taxon>
        <taxon>Euteleostomi</taxon>
        <taxon>Actinopterygii</taxon>
        <taxon>Neopterygii</taxon>
        <taxon>Teleostei</taxon>
        <taxon>Neoteleostei</taxon>
        <taxon>Acanthomorphata</taxon>
        <taxon>Ovalentaria</taxon>
        <taxon>Atherinomorphae</taxon>
        <taxon>Cyprinodontiformes</taxon>
        <taxon>Fundulidae</taxon>
        <taxon>Fundulus</taxon>
    </lineage>
</organism>
<protein>
    <recommendedName>
        <fullName evidence="3">Endonuclease/exonuclease/phosphatase domain-containing protein</fullName>
    </recommendedName>
</protein>
<sequence length="101" mass="11527">MSKLCIASWNINGLNAPIKRSMCLDWLKRHSIDVQRLSNRHYYTSAAATFNSKSRGALVVLRRSLSLTIVGSYVSEDSRLAYIKNKQIWSENCISMYLSPK</sequence>
<evidence type="ECO:0000313" key="2">
    <source>
        <dbReference type="Proteomes" id="UP000265000"/>
    </source>
</evidence>
<accession>A0A3Q2QK15</accession>
<dbReference type="SUPFAM" id="SSF56219">
    <property type="entry name" value="DNase I-like"/>
    <property type="match status" value="1"/>
</dbReference>
<proteinExistence type="predicted"/>
<dbReference type="Gene3D" id="3.60.10.10">
    <property type="entry name" value="Endonuclease/exonuclease/phosphatase"/>
    <property type="match status" value="1"/>
</dbReference>
<evidence type="ECO:0008006" key="3">
    <source>
        <dbReference type="Google" id="ProtNLM"/>
    </source>
</evidence>
<dbReference type="InterPro" id="IPR036691">
    <property type="entry name" value="Endo/exonu/phosph_ase_sf"/>
</dbReference>
<dbReference type="GeneTree" id="ENSGT00980000198652"/>
<dbReference type="Ensembl" id="ENSFHET00000031165.1">
    <property type="protein sequence ID" value="ENSFHEP00000027913.1"/>
    <property type="gene ID" value="ENSFHEG00000011679.1"/>
</dbReference>
<reference evidence="1" key="2">
    <citation type="submission" date="2025-09" db="UniProtKB">
        <authorList>
            <consortium name="Ensembl"/>
        </authorList>
    </citation>
    <scope>IDENTIFICATION</scope>
</reference>
<keyword evidence="2" id="KW-1185">Reference proteome</keyword>
<dbReference type="AlphaFoldDB" id="A0A3Q2QK15"/>
<name>A0A3Q2QK15_FUNHE</name>
<evidence type="ECO:0000313" key="1">
    <source>
        <dbReference type="Ensembl" id="ENSFHEP00000027913.1"/>
    </source>
</evidence>
<dbReference type="Proteomes" id="UP000265000">
    <property type="component" value="Unplaced"/>
</dbReference>